<evidence type="ECO:0000313" key="2">
    <source>
        <dbReference type="Proteomes" id="UP000649604"/>
    </source>
</evidence>
<accession>A0A9D5Q630</accession>
<gene>
    <name evidence="1" type="ORF">GF339_07840</name>
</gene>
<comment type="caution">
    <text evidence="1">The sequence shown here is derived from an EMBL/GenBank/DDBJ whole genome shotgun (WGS) entry which is preliminary data.</text>
</comment>
<dbReference type="AlphaFoldDB" id="A0A9D5Q630"/>
<protein>
    <submittedName>
        <fullName evidence="1">Uncharacterized protein</fullName>
    </submittedName>
</protein>
<proteinExistence type="predicted"/>
<reference evidence="1" key="1">
    <citation type="submission" date="2019-11" db="EMBL/GenBank/DDBJ databases">
        <title>Microbial mats filling the niche in hypersaline microbial mats.</title>
        <authorList>
            <person name="Wong H.L."/>
            <person name="Macleod F.I."/>
            <person name="White R.A. III"/>
            <person name="Burns B.P."/>
        </authorList>
    </citation>
    <scope>NUCLEOTIDE SEQUENCE</scope>
    <source>
        <strain evidence="1">Rbin_158</strain>
    </source>
</reference>
<organism evidence="1 2">
    <name type="scientific">candidate division KSB3 bacterium</name>
    <dbReference type="NCBI Taxonomy" id="2044937"/>
    <lineage>
        <taxon>Bacteria</taxon>
        <taxon>candidate division KSB3</taxon>
    </lineage>
</organism>
<dbReference type="Proteomes" id="UP000649604">
    <property type="component" value="Unassembled WGS sequence"/>
</dbReference>
<sequence length="138" mass="13591">MDGTVSDNSADFAGGIFNYDTGTITINGTVSGNTATTSTGGIHNQNGILIVNGEVSGNTANSFGGGISNIGTGTLSFGPDNLIEDNTADADDVGGETGGGIYNWGTINTPPLPDYGTGNWTGTAAPVLDNCDGPGGCP</sequence>
<dbReference type="EMBL" id="WJJP01000241">
    <property type="protein sequence ID" value="MBD3324481.1"/>
    <property type="molecule type" value="Genomic_DNA"/>
</dbReference>
<name>A0A9D5Q630_9BACT</name>
<evidence type="ECO:0000313" key="1">
    <source>
        <dbReference type="EMBL" id="MBD3324481.1"/>
    </source>
</evidence>